<protein>
    <recommendedName>
        <fullName evidence="4">Sulfotransferase family protein</fullName>
    </recommendedName>
</protein>
<keyword evidence="3" id="KW-1185">Reference proteome</keyword>
<sequence length="473" mass="52494">MPRSGTTLLSVLLDRHPRVMAPPEPWLLLALDSLGQIPPRHPAGAPLIGEGFAQFLTGIDRDALTRSLAVDLYNQKLAQQGADLFVDKTPRYHMLGDRLESLFPNARQIVLLRNPFSILASFKSSWDFDILNDRPAGRRLALYTDLAVGLRRLAEQATTPHPRRLVMRYEDLVRDTAGQMARLFEFLDLDAPVSAPDAPLEAPAAYRASALGDQKILSTKRVHADSLDVWRTTLTREEKQAGLALWGADLLHRLGYGETLAQAQADGAQPPPEELAALQAQDFAADEATRLRDCLRTSRMTPGVDELLVALDTAYAEPRTVHDQAVAIADLRERLADALREAAQRLQLLHEADLAAQDLRNDKKAVLAELGKAQVAFSDLAATRAELNATRAETQAEIKRLREGHERLKGENAFLSDRLQAEMAHGEDLEADVAYLKGEVERLRRFITELQGGRLLGRYMRLRGIKAPFSPET</sequence>
<dbReference type="AlphaFoldDB" id="A0A512H553"/>
<evidence type="ECO:0000313" key="3">
    <source>
        <dbReference type="Proteomes" id="UP000321567"/>
    </source>
</evidence>
<accession>A0A512H553</accession>
<dbReference type="Pfam" id="PF13469">
    <property type="entry name" value="Sulfotransfer_3"/>
    <property type="match status" value="1"/>
</dbReference>
<evidence type="ECO:0000313" key="2">
    <source>
        <dbReference type="EMBL" id="GEO80596.1"/>
    </source>
</evidence>
<name>A0A512H553_9PROT</name>
<evidence type="ECO:0000256" key="1">
    <source>
        <dbReference type="SAM" id="Coils"/>
    </source>
</evidence>
<dbReference type="EMBL" id="BJZO01000012">
    <property type="protein sequence ID" value="GEO80596.1"/>
    <property type="molecule type" value="Genomic_DNA"/>
</dbReference>
<gene>
    <name evidence="2" type="ORF">ROR02_07270</name>
</gene>
<organism evidence="2 3">
    <name type="scientific">Pararhodospirillum oryzae</name>
    <dbReference type="NCBI Taxonomy" id="478448"/>
    <lineage>
        <taxon>Bacteria</taxon>
        <taxon>Pseudomonadati</taxon>
        <taxon>Pseudomonadota</taxon>
        <taxon>Alphaproteobacteria</taxon>
        <taxon>Rhodospirillales</taxon>
        <taxon>Rhodospirillaceae</taxon>
        <taxon>Pararhodospirillum</taxon>
    </lineage>
</organism>
<comment type="caution">
    <text evidence="2">The sequence shown here is derived from an EMBL/GenBank/DDBJ whole genome shotgun (WGS) entry which is preliminary data.</text>
</comment>
<dbReference type="Gene3D" id="3.40.50.300">
    <property type="entry name" value="P-loop containing nucleotide triphosphate hydrolases"/>
    <property type="match status" value="1"/>
</dbReference>
<reference evidence="2 3" key="1">
    <citation type="submission" date="2019-07" db="EMBL/GenBank/DDBJ databases">
        <title>Whole genome shotgun sequence of Rhodospirillum oryzae NBRC 107573.</title>
        <authorList>
            <person name="Hosoyama A."/>
            <person name="Uohara A."/>
            <person name="Ohji S."/>
            <person name="Ichikawa N."/>
        </authorList>
    </citation>
    <scope>NUCLEOTIDE SEQUENCE [LARGE SCALE GENOMIC DNA]</scope>
    <source>
        <strain evidence="2 3">NBRC 107573</strain>
    </source>
</reference>
<dbReference type="Proteomes" id="UP000321567">
    <property type="component" value="Unassembled WGS sequence"/>
</dbReference>
<keyword evidence="1" id="KW-0175">Coiled coil</keyword>
<feature type="coiled-coil region" evidence="1">
    <location>
        <begin position="384"/>
        <end position="418"/>
    </location>
</feature>
<dbReference type="InterPro" id="IPR027417">
    <property type="entry name" value="P-loop_NTPase"/>
</dbReference>
<proteinExistence type="predicted"/>
<dbReference type="SUPFAM" id="SSF52540">
    <property type="entry name" value="P-loop containing nucleoside triphosphate hydrolases"/>
    <property type="match status" value="1"/>
</dbReference>
<evidence type="ECO:0008006" key="4">
    <source>
        <dbReference type="Google" id="ProtNLM"/>
    </source>
</evidence>